<protein>
    <submittedName>
        <fullName evidence="2">Uncharacterized protein</fullName>
    </submittedName>
</protein>
<keyword evidence="1" id="KW-0472">Membrane</keyword>
<gene>
    <name evidence="2" type="ORF">SLAVMIC_00247</name>
</gene>
<feature type="transmembrane region" description="Helical" evidence="1">
    <location>
        <begin position="6"/>
        <end position="24"/>
    </location>
</feature>
<reference evidence="2" key="1">
    <citation type="submission" date="2021-06" db="EMBL/GenBank/DDBJ databases">
        <authorList>
            <person name="Gannon L."/>
            <person name="Redgwell R T."/>
            <person name="Michniewski S."/>
            <person name="Harrison D C."/>
            <person name="Millard A."/>
        </authorList>
    </citation>
    <scope>NUCLEOTIDE SEQUENCE</scope>
</reference>
<accession>A0A8D9CCQ7</accession>
<keyword evidence="1" id="KW-0812">Transmembrane</keyword>
<keyword evidence="1" id="KW-1133">Transmembrane helix</keyword>
<organism evidence="2">
    <name type="scientific">uncultured marine phage</name>
    <dbReference type="NCBI Taxonomy" id="707152"/>
    <lineage>
        <taxon>Viruses</taxon>
        <taxon>environmental samples</taxon>
    </lineage>
</organism>
<name>A0A8D9CCQ7_9VIRU</name>
<sequence length="47" mass="5395">MSINAIVAIGLGLLLIGYGVVQIVKTIKKNRKKEYVPDEWDNWHNEQ</sequence>
<evidence type="ECO:0000313" key="2">
    <source>
        <dbReference type="EMBL" id="CAG7580099.1"/>
    </source>
</evidence>
<proteinExistence type="predicted"/>
<dbReference type="EMBL" id="OU342829">
    <property type="protein sequence ID" value="CAG7580099.1"/>
    <property type="molecule type" value="Genomic_DNA"/>
</dbReference>
<evidence type="ECO:0000256" key="1">
    <source>
        <dbReference type="SAM" id="Phobius"/>
    </source>
</evidence>